<accession>A0A6A4NJL0</accession>
<protein>
    <submittedName>
        <fullName evidence="1">Putative acetyl-CoA carboxylase</fullName>
    </submittedName>
</protein>
<proteinExistence type="predicted"/>
<reference evidence="2" key="1">
    <citation type="journal article" date="2020" name="Nat. Commun.">
        <title>Genome sequence of the cluster root forming white lupin.</title>
        <authorList>
            <person name="Hufnagel B."/>
            <person name="Marques A."/>
            <person name="Soriano A."/>
            <person name="Marques L."/>
            <person name="Divol F."/>
            <person name="Doumas P."/>
            <person name="Sallet E."/>
            <person name="Mancinotti D."/>
            <person name="Carrere S."/>
            <person name="Marande W."/>
            <person name="Arribat S."/>
            <person name="Keller J."/>
            <person name="Huneau C."/>
            <person name="Blein T."/>
            <person name="Aime D."/>
            <person name="Laguerre M."/>
            <person name="Taylor J."/>
            <person name="Schubert V."/>
            <person name="Nelson M."/>
            <person name="Geu-Flores F."/>
            <person name="Crespi M."/>
            <person name="Gallardo-Guerrero K."/>
            <person name="Delaux P.-M."/>
            <person name="Salse J."/>
            <person name="Berges H."/>
            <person name="Guyot R."/>
            <person name="Gouzy J."/>
            <person name="Peret B."/>
        </authorList>
    </citation>
    <scope>NUCLEOTIDE SEQUENCE [LARGE SCALE GENOMIC DNA]</scope>
    <source>
        <strain evidence="2">cv. Amiga</strain>
    </source>
</reference>
<keyword evidence="2" id="KW-1185">Reference proteome</keyword>
<gene>
    <name evidence="1" type="ORF">Lalb_Chr23g0274541</name>
</gene>
<organism evidence="1 2">
    <name type="scientific">Lupinus albus</name>
    <name type="common">White lupine</name>
    <name type="synonym">Lupinus termis</name>
    <dbReference type="NCBI Taxonomy" id="3870"/>
    <lineage>
        <taxon>Eukaryota</taxon>
        <taxon>Viridiplantae</taxon>
        <taxon>Streptophyta</taxon>
        <taxon>Embryophyta</taxon>
        <taxon>Tracheophyta</taxon>
        <taxon>Spermatophyta</taxon>
        <taxon>Magnoliopsida</taxon>
        <taxon>eudicotyledons</taxon>
        <taxon>Gunneridae</taxon>
        <taxon>Pentapetalae</taxon>
        <taxon>rosids</taxon>
        <taxon>fabids</taxon>
        <taxon>Fabales</taxon>
        <taxon>Fabaceae</taxon>
        <taxon>Papilionoideae</taxon>
        <taxon>50 kb inversion clade</taxon>
        <taxon>genistoids sensu lato</taxon>
        <taxon>core genistoids</taxon>
        <taxon>Genisteae</taxon>
        <taxon>Lupinus</taxon>
    </lineage>
</organism>
<dbReference type="EMBL" id="WOCE01000023">
    <property type="protein sequence ID" value="KAE9587519.1"/>
    <property type="molecule type" value="Genomic_DNA"/>
</dbReference>
<sequence>MYDNKSSWNNNIINSCIESYLRSPICIDSYFLGDSDKNNDSYFSSYICGKGISWSESESSSIITSTNDTNDSDLTIRESSNDLDLDETQKYKHLWVECENCYGLNKKKN</sequence>
<evidence type="ECO:0000313" key="1">
    <source>
        <dbReference type="EMBL" id="KAE9587519.1"/>
    </source>
</evidence>
<dbReference type="Proteomes" id="UP000447434">
    <property type="component" value="Chromosome 23"/>
</dbReference>
<name>A0A6A4NJL0_LUPAL</name>
<dbReference type="OrthoDB" id="838593at2759"/>
<dbReference type="AlphaFoldDB" id="A0A6A4NJL0"/>
<evidence type="ECO:0000313" key="2">
    <source>
        <dbReference type="Proteomes" id="UP000447434"/>
    </source>
</evidence>
<comment type="caution">
    <text evidence="1">The sequence shown here is derived from an EMBL/GenBank/DDBJ whole genome shotgun (WGS) entry which is preliminary data.</text>
</comment>